<organism evidence="2 3">
    <name type="scientific">Paenibacillus yanchengensis</name>
    <dbReference type="NCBI Taxonomy" id="2035833"/>
    <lineage>
        <taxon>Bacteria</taxon>
        <taxon>Bacillati</taxon>
        <taxon>Bacillota</taxon>
        <taxon>Bacilli</taxon>
        <taxon>Bacillales</taxon>
        <taxon>Paenibacillaceae</taxon>
        <taxon>Paenibacillus</taxon>
    </lineage>
</organism>
<gene>
    <name evidence="2" type="ORF">ACFSJH_18580</name>
</gene>
<protein>
    <submittedName>
        <fullName evidence="2">Uncharacterized protein</fullName>
    </submittedName>
</protein>
<keyword evidence="3" id="KW-1185">Reference proteome</keyword>
<keyword evidence="1" id="KW-1133">Transmembrane helix</keyword>
<accession>A0ABW4YPX8</accession>
<keyword evidence="1" id="KW-0472">Membrane</keyword>
<comment type="caution">
    <text evidence="2">The sequence shown here is derived from an EMBL/GenBank/DDBJ whole genome shotgun (WGS) entry which is preliminary data.</text>
</comment>
<keyword evidence="1" id="KW-0812">Transmembrane</keyword>
<feature type="transmembrane region" description="Helical" evidence="1">
    <location>
        <begin position="30"/>
        <end position="48"/>
    </location>
</feature>
<name>A0ABW4YPX8_9BACL</name>
<dbReference type="RefSeq" id="WP_377774986.1">
    <property type="nucleotide sequence ID" value="NZ_JBHUHO010000046.1"/>
</dbReference>
<evidence type="ECO:0000313" key="3">
    <source>
        <dbReference type="Proteomes" id="UP001597362"/>
    </source>
</evidence>
<sequence length="63" mass="6946">MSKPLSLTFAIITTLFLSLTAIAISHSFWYVLLFGTLSLLSTGAGFIVKAKLRRKKQSLNESN</sequence>
<reference evidence="3" key="1">
    <citation type="journal article" date="2019" name="Int. J. Syst. Evol. Microbiol.">
        <title>The Global Catalogue of Microorganisms (GCM) 10K type strain sequencing project: providing services to taxonomists for standard genome sequencing and annotation.</title>
        <authorList>
            <consortium name="The Broad Institute Genomics Platform"/>
            <consortium name="The Broad Institute Genome Sequencing Center for Infectious Disease"/>
            <person name="Wu L."/>
            <person name="Ma J."/>
        </authorList>
    </citation>
    <scope>NUCLEOTIDE SEQUENCE [LARGE SCALE GENOMIC DNA]</scope>
    <source>
        <strain evidence="3">GH52</strain>
    </source>
</reference>
<evidence type="ECO:0000313" key="2">
    <source>
        <dbReference type="EMBL" id="MFD2117740.1"/>
    </source>
</evidence>
<evidence type="ECO:0000256" key="1">
    <source>
        <dbReference type="SAM" id="Phobius"/>
    </source>
</evidence>
<dbReference type="Proteomes" id="UP001597362">
    <property type="component" value="Unassembled WGS sequence"/>
</dbReference>
<proteinExistence type="predicted"/>
<dbReference type="EMBL" id="JBHUHO010000046">
    <property type="protein sequence ID" value="MFD2117740.1"/>
    <property type="molecule type" value="Genomic_DNA"/>
</dbReference>